<dbReference type="AlphaFoldDB" id="A0AA36N281"/>
<evidence type="ECO:0000256" key="1">
    <source>
        <dbReference type="SAM" id="MobiDB-lite"/>
    </source>
</evidence>
<organism evidence="2 3">
    <name type="scientific">Effrenium voratum</name>
    <dbReference type="NCBI Taxonomy" id="2562239"/>
    <lineage>
        <taxon>Eukaryota</taxon>
        <taxon>Sar</taxon>
        <taxon>Alveolata</taxon>
        <taxon>Dinophyceae</taxon>
        <taxon>Suessiales</taxon>
        <taxon>Symbiodiniaceae</taxon>
        <taxon>Effrenium</taxon>
    </lineage>
</organism>
<protein>
    <submittedName>
        <fullName evidence="2">Uncharacterized protein</fullName>
    </submittedName>
</protein>
<gene>
    <name evidence="2" type="ORF">EVOR1521_LOCUS20137</name>
</gene>
<evidence type="ECO:0000313" key="2">
    <source>
        <dbReference type="EMBL" id="CAJ1395780.1"/>
    </source>
</evidence>
<evidence type="ECO:0000313" key="3">
    <source>
        <dbReference type="Proteomes" id="UP001178507"/>
    </source>
</evidence>
<feature type="region of interest" description="Disordered" evidence="1">
    <location>
        <begin position="181"/>
        <end position="245"/>
    </location>
</feature>
<dbReference type="EMBL" id="CAUJNA010003209">
    <property type="protein sequence ID" value="CAJ1395780.1"/>
    <property type="molecule type" value="Genomic_DNA"/>
</dbReference>
<name>A0AA36N281_9DINO</name>
<dbReference type="Proteomes" id="UP001178507">
    <property type="component" value="Unassembled WGS sequence"/>
</dbReference>
<sequence>MSAGTVWDCQPKRAASPADLGLGPSWPTKAEEAWRQLAASWQELANLRDGSWTGAEAFGQRLSVQEEFANVREEPQRWAGVEPLAPRPGAQEFGNVREEPQRWTGVEPLAPRPGAQEFANVREEPQRWTGVEPLAPRPGAQVPDFAEVGWKAPQPRDGAIFRDGWEPGDAVWRAEASLALGREAVPKPPGPKSSERHRPANALPALPRGDGQPVLRLQDAHPLRRLEEEHREMPRSRLLVAPKSGSDGEAMFLAEPEFDPDALWAK</sequence>
<comment type="caution">
    <text evidence="2">The sequence shown here is derived from an EMBL/GenBank/DDBJ whole genome shotgun (WGS) entry which is preliminary data.</text>
</comment>
<feature type="region of interest" description="Disordered" evidence="1">
    <location>
        <begin position="74"/>
        <end position="142"/>
    </location>
</feature>
<proteinExistence type="predicted"/>
<reference evidence="2" key="1">
    <citation type="submission" date="2023-08" db="EMBL/GenBank/DDBJ databases">
        <authorList>
            <person name="Chen Y."/>
            <person name="Shah S."/>
            <person name="Dougan E. K."/>
            <person name="Thang M."/>
            <person name="Chan C."/>
        </authorList>
    </citation>
    <scope>NUCLEOTIDE SEQUENCE</scope>
</reference>
<feature type="compositionally biased region" description="Basic and acidic residues" evidence="1">
    <location>
        <begin position="218"/>
        <end position="235"/>
    </location>
</feature>
<accession>A0AA36N281</accession>
<keyword evidence="3" id="KW-1185">Reference proteome</keyword>
<feature type="region of interest" description="Disordered" evidence="1">
    <location>
        <begin position="1"/>
        <end position="26"/>
    </location>
</feature>